<dbReference type="InterPro" id="IPR001460">
    <property type="entry name" value="PCN-bd_Tpept"/>
</dbReference>
<dbReference type="Proteomes" id="UP000600547">
    <property type="component" value="Unassembled WGS sequence"/>
</dbReference>
<dbReference type="GO" id="GO:0008658">
    <property type="term" value="F:penicillin binding"/>
    <property type="evidence" value="ECO:0007669"/>
    <property type="project" value="InterPro"/>
</dbReference>
<dbReference type="Pfam" id="PF03717">
    <property type="entry name" value="PBP_dimer"/>
    <property type="match status" value="1"/>
</dbReference>
<evidence type="ECO:0000259" key="11">
    <source>
        <dbReference type="Pfam" id="PF03717"/>
    </source>
</evidence>
<evidence type="ECO:0000256" key="2">
    <source>
        <dbReference type="ARBA" id="ARBA00004370"/>
    </source>
</evidence>
<evidence type="ECO:0000313" key="12">
    <source>
        <dbReference type="EMBL" id="GGM35785.1"/>
    </source>
</evidence>
<dbReference type="Pfam" id="PF00905">
    <property type="entry name" value="Transpeptidase"/>
    <property type="match status" value="1"/>
</dbReference>
<evidence type="ECO:0000259" key="10">
    <source>
        <dbReference type="Pfam" id="PF00905"/>
    </source>
</evidence>
<dbReference type="InterPro" id="IPR050515">
    <property type="entry name" value="Beta-lactam/transpept"/>
</dbReference>
<evidence type="ECO:0000256" key="9">
    <source>
        <dbReference type="SAM" id="Phobius"/>
    </source>
</evidence>
<dbReference type="GO" id="GO:0008800">
    <property type="term" value="F:beta-lactamase activity"/>
    <property type="evidence" value="ECO:0007669"/>
    <property type="project" value="UniProtKB-EC"/>
</dbReference>
<sequence>MSRAERLDRRNRLRRRAGGGVRTQQKVRSRGASRVQGIALGFSVALGLLGARLYYLQVAQHDQFAVRSASNYQRDEVVRALRGEIRTRDGVLLATNRLAVDLVYTGRRRQTDRETPIPGWDKIVYLAGVKGDVLVGGQPREPDYERESSTVLARNIPQERLAALYEYTVLVPSLELRERVERVYPQGKMAAHLLGYVQEATETQIQEDGYTQGDLVGRSGLEYSLQKTLEGKNGLRRREVTAAGKPQTERVIDPGVKGRDVTLSIDSLLQRTAERALVEGLADVNQGRAKYGKPAEPYTRGAVIAIDPRTNEVLALASSPTYDPNWFSRVPSPDPKAKNWAIDPNRPLAALDAVTSNRVVQNFDSGSVFKPTSTLAFIERWGNRSFNCAPYIMFGGPRYNWHRSGSLGTVDGRLAIAYSCNTWYYQAAIAADPITYANYLGRRSVELGFGRETGLELVGEKTGLIPSPERMQAAYEATNERRRKQGLEPLPYTYYPGQSLSFAIGQDSLQVTPAQVISVLSTIVNDGTRRKLSLLKAVGGSAVKRDAPEQVPGKKADFELIKQGMAITTAGTTPWGTAQHILGPNYFPVRTGGKTGTAENGMSASKKSYTYTNAWYEGYGPIGEGKTPNFMVVTFFQNGGEGSGPGLNAAAKMFGARWCVDLDERHHAKPDQTPCTGELEQMHQVYKTRAERAKASAAKAARDAQAP</sequence>
<keyword evidence="7 9" id="KW-0472">Membrane</keyword>
<dbReference type="RefSeq" id="WP_110829483.1">
    <property type="nucleotide sequence ID" value="NZ_BMQG01000002.1"/>
</dbReference>
<keyword evidence="13" id="KW-1185">Reference proteome</keyword>
<comment type="subcellular location">
    <subcellularLocation>
        <location evidence="2">Membrane</location>
    </subcellularLocation>
</comment>
<accession>A0A8H9GLN5</accession>
<dbReference type="GO" id="GO:0071555">
    <property type="term" value="P:cell wall organization"/>
    <property type="evidence" value="ECO:0007669"/>
    <property type="project" value="TreeGrafter"/>
</dbReference>
<gene>
    <name evidence="12" type="ORF">GCM10008956_10360</name>
</gene>
<reference evidence="13" key="1">
    <citation type="journal article" date="2019" name="Int. J. Syst. Evol. Microbiol.">
        <title>The Global Catalogue of Microorganisms (GCM) 10K type strain sequencing project: providing services to taxonomists for standard genome sequencing and annotation.</title>
        <authorList>
            <consortium name="The Broad Institute Genomics Platform"/>
            <consortium name="The Broad Institute Genome Sequencing Center for Infectious Disease"/>
            <person name="Wu L."/>
            <person name="Ma J."/>
        </authorList>
    </citation>
    <scope>NUCLEOTIDE SEQUENCE [LARGE SCALE GENOMIC DNA]</scope>
    <source>
        <strain evidence="13">JCM 31047</strain>
    </source>
</reference>
<dbReference type="Gene3D" id="3.40.710.10">
    <property type="entry name" value="DD-peptidase/beta-lactamase superfamily"/>
    <property type="match status" value="1"/>
</dbReference>
<proteinExistence type="inferred from homology"/>
<feature type="domain" description="Penicillin-binding protein transpeptidase" evidence="10">
    <location>
        <begin position="301"/>
        <end position="644"/>
    </location>
</feature>
<organism evidence="12 13">
    <name type="scientific">Deinococcus arenae</name>
    <dbReference type="NCBI Taxonomy" id="1452751"/>
    <lineage>
        <taxon>Bacteria</taxon>
        <taxon>Thermotogati</taxon>
        <taxon>Deinococcota</taxon>
        <taxon>Deinococci</taxon>
        <taxon>Deinococcales</taxon>
        <taxon>Deinococcaceae</taxon>
        <taxon>Deinococcus</taxon>
    </lineage>
</organism>
<comment type="similarity">
    <text evidence="3">Belongs to the class-D beta-lactamase family.</text>
</comment>
<keyword evidence="8" id="KW-0046">Antibiotic resistance</keyword>
<dbReference type="InterPro" id="IPR036138">
    <property type="entry name" value="PBP_dimer_sf"/>
</dbReference>
<evidence type="ECO:0000256" key="6">
    <source>
        <dbReference type="ARBA" id="ARBA00022801"/>
    </source>
</evidence>
<dbReference type="EMBL" id="BMQG01000002">
    <property type="protein sequence ID" value="GGM35785.1"/>
    <property type="molecule type" value="Genomic_DNA"/>
</dbReference>
<evidence type="ECO:0000256" key="1">
    <source>
        <dbReference type="ARBA" id="ARBA00001526"/>
    </source>
</evidence>
<keyword evidence="6" id="KW-0378">Hydrolase</keyword>
<keyword evidence="9" id="KW-1133">Transmembrane helix</keyword>
<keyword evidence="9" id="KW-0812">Transmembrane</keyword>
<dbReference type="InterPro" id="IPR012338">
    <property type="entry name" value="Beta-lactam/transpept-like"/>
</dbReference>
<dbReference type="GO" id="GO:0046677">
    <property type="term" value="P:response to antibiotic"/>
    <property type="evidence" value="ECO:0007669"/>
    <property type="project" value="UniProtKB-KW"/>
</dbReference>
<comment type="catalytic activity">
    <reaction evidence="1">
        <text>a beta-lactam + H2O = a substituted beta-amino acid</text>
        <dbReference type="Rhea" id="RHEA:20401"/>
        <dbReference type="ChEBI" id="CHEBI:15377"/>
        <dbReference type="ChEBI" id="CHEBI:35627"/>
        <dbReference type="ChEBI" id="CHEBI:140347"/>
        <dbReference type="EC" id="3.5.2.6"/>
    </reaction>
</comment>
<dbReference type="InterPro" id="IPR005311">
    <property type="entry name" value="PBP_dimer"/>
</dbReference>
<evidence type="ECO:0000256" key="3">
    <source>
        <dbReference type="ARBA" id="ARBA00007898"/>
    </source>
</evidence>
<dbReference type="GO" id="GO:0005886">
    <property type="term" value="C:plasma membrane"/>
    <property type="evidence" value="ECO:0007669"/>
    <property type="project" value="TreeGrafter"/>
</dbReference>
<evidence type="ECO:0000313" key="13">
    <source>
        <dbReference type="Proteomes" id="UP000600547"/>
    </source>
</evidence>
<feature type="domain" description="Penicillin-binding protein dimerisation" evidence="11">
    <location>
        <begin position="79"/>
        <end position="249"/>
    </location>
</feature>
<dbReference type="SUPFAM" id="SSF56519">
    <property type="entry name" value="Penicillin binding protein dimerisation domain"/>
    <property type="match status" value="1"/>
</dbReference>
<dbReference type="SUPFAM" id="SSF56601">
    <property type="entry name" value="beta-lactamase/transpeptidase-like"/>
    <property type="match status" value="1"/>
</dbReference>
<evidence type="ECO:0000256" key="7">
    <source>
        <dbReference type="ARBA" id="ARBA00023136"/>
    </source>
</evidence>
<dbReference type="PANTHER" id="PTHR30627:SF6">
    <property type="entry name" value="BETA-LACTAMASE YBXI-RELATED"/>
    <property type="match status" value="1"/>
</dbReference>
<keyword evidence="5" id="KW-0732">Signal</keyword>
<name>A0A8H9GLN5_9DEIO</name>
<evidence type="ECO:0000256" key="5">
    <source>
        <dbReference type="ARBA" id="ARBA00022729"/>
    </source>
</evidence>
<protein>
    <recommendedName>
        <fullName evidence="4">beta-lactamase</fullName>
        <ecNumber evidence="4">3.5.2.6</ecNumber>
    </recommendedName>
</protein>
<dbReference type="PANTHER" id="PTHR30627">
    <property type="entry name" value="PEPTIDOGLYCAN D,D-TRANSPEPTIDASE"/>
    <property type="match status" value="1"/>
</dbReference>
<dbReference type="AlphaFoldDB" id="A0A8H9GLN5"/>
<evidence type="ECO:0000256" key="8">
    <source>
        <dbReference type="ARBA" id="ARBA00023251"/>
    </source>
</evidence>
<feature type="transmembrane region" description="Helical" evidence="9">
    <location>
        <begin position="35"/>
        <end position="55"/>
    </location>
</feature>
<evidence type="ECO:0000256" key="4">
    <source>
        <dbReference type="ARBA" id="ARBA00012865"/>
    </source>
</evidence>
<dbReference type="Gene3D" id="3.90.1310.10">
    <property type="entry name" value="Penicillin-binding protein 2a (Domain 2)"/>
    <property type="match status" value="1"/>
</dbReference>
<dbReference type="EC" id="3.5.2.6" evidence="4"/>
<comment type="caution">
    <text evidence="12">The sequence shown here is derived from an EMBL/GenBank/DDBJ whole genome shotgun (WGS) entry which is preliminary data.</text>
</comment>